<dbReference type="EC" id="3.1.1.29" evidence="1"/>
<evidence type="ECO:0000313" key="7">
    <source>
        <dbReference type="Proteomes" id="UP000697127"/>
    </source>
</evidence>
<gene>
    <name evidence="6" type="primary">PTH1</name>
    <name evidence="6" type="ORF">C6P40_004214</name>
</gene>
<dbReference type="GO" id="GO:0004045">
    <property type="term" value="F:peptidyl-tRNA hydrolase activity"/>
    <property type="evidence" value="ECO:0007669"/>
    <property type="project" value="UniProtKB-EC"/>
</dbReference>
<sequence length="219" mass="25056">MQNLKRPTRLLVLSLGNPKEYDGTRHSVGHYILSKLILRYNCQNERVGRFESYVKRDFHGCDIWFYRVPGFMNLSGKGVTPFYDSFLKLPSNNNSTDNPIDNSIDNSDNLTSIVILFDELDVELGDVKIRKKNSSHRGHNGLRSIQQQSKIIKEYTGIQIGIGRNYQGDKNTPGVVANYVLSKFTDLEKKILDDQVVGKVQDIIENICEKGKYINDRIK</sequence>
<evidence type="ECO:0000256" key="3">
    <source>
        <dbReference type="ARBA" id="ARBA00022801"/>
    </source>
</evidence>
<reference evidence="6" key="1">
    <citation type="submission" date="2020-11" db="EMBL/GenBank/DDBJ databases">
        <title>Kefir isolates.</title>
        <authorList>
            <person name="Marcisauskas S."/>
            <person name="Kim Y."/>
            <person name="Blasche S."/>
        </authorList>
    </citation>
    <scope>NUCLEOTIDE SEQUENCE</scope>
    <source>
        <strain evidence="6">Olga-1</strain>
    </source>
</reference>
<dbReference type="Gene3D" id="3.40.50.1470">
    <property type="entry name" value="Peptidyl-tRNA hydrolase"/>
    <property type="match status" value="1"/>
</dbReference>
<dbReference type="SUPFAM" id="SSF53178">
    <property type="entry name" value="Peptidyl-tRNA hydrolase-like"/>
    <property type="match status" value="1"/>
</dbReference>
<dbReference type="PROSITE" id="PS01196">
    <property type="entry name" value="PEPT_TRNA_HYDROL_2"/>
    <property type="match status" value="1"/>
</dbReference>
<keyword evidence="4" id="KW-0694">RNA-binding</keyword>
<comment type="similarity">
    <text evidence="5">Belongs to the PTH family.</text>
</comment>
<dbReference type="InterPro" id="IPR018171">
    <property type="entry name" value="Pept_tRNA_hydro_CS"/>
</dbReference>
<dbReference type="PANTHER" id="PTHR17224:SF1">
    <property type="entry name" value="PEPTIDYL-TRNA HYDROLASE"/>
    <property type="match status" value="1"/>
</dbReference>
<dbReference type="AlphaFoldDB" id="A0A9P6WPI9"/>
<dbReference type="Pfam" id="PF01195">
    <property type="entry name" value="Pept_tRNA_hydro"/>
    <property type="match status" value="1"/>
</dbReference>
<dbReference type="PANTHER" id="PTHR17224">
    <property type="entry name" value="PEPTIDYL-TRNA HYDROLASE"/>
    <property type="match status" value="1"/>
</dbReference>
<dbReference type="Proteomes" id="UP000697127">
    <property type="component" value="Unassembled WGS sequence"/>
</dbReference>
<comment type="caution">
    <text evidence="6">The sequence shown here is derived from an EMBL/GenBank/DDBJ whole genome shotgun (WGS) entry which is preliminary data.</text>
</comment>
<keyword evidence="7" id="KW-1185">Reference proteome</keyword>
<name>A0A9P6WPI9_9ASCO</name>
<dbReference type="EMBL" id="PUHW01000054">
    <property type="protein sequence ID" value="KAG0689917.1"/>
    <property type="molecule type" value="Genomic_DNA"/>
</dbReference>
<keyword evidence="2" id="KW-0820">tRNA-binding</keyword>
<dbReference type="OrthoDB" id="1711136at2759"/>
<keyword evidence="3 6" id="KW-0378">Hydrolase</keyword>
<dbReference type="InterPro" id="IPR001328">
    <property type="entry name" value="Pept_tRNA_hydro"/>
</dbReference>
<proteinExistence type="inferred from homology"/>
<evidence type="ECO:0000256" key="2">
    <source>
        <dbReference type="ARBA" id="ARBA00022555"/>
    </source>
</evidence>
<protein>
    <recommendedName>
        <fullName evidence="1">peptidyl-tRNA hydrolase</fullName>
        <ecNumber evidence="1">3.1.1.29</ecNumber>
    </recommendedName>
</protein>
<evidence type="ECO:0000313" key="6">
    <source>
        <dbReference type="EMBL" id="KAG0689917.1"/>
    </source>
</evidence>
<accession>A0A9P6WPI9</accession>
<dbReference type="GO" id="GO:0000049">
    <property type="term" value="F:tRNA binding"/>
    <property type="evidence" value="ECO:0007669"/>
    <property type="project" value="UniProtKB-KW"/>
</dbReference>
<evidence type="ECO:0000256" key="1">
    <source>
        <dbReference type="ARBA" id="ARBA00013260"/>
    </source>
</evidence>
<evidence type="ECO:0000256" key="4">
    <source>
        <dbReference type="ARBA" id="ARBA00022884"/>
    </source>
</evidence>
<evidence type="ECO:0000256" key="5">
    <source>
        <dbReference type="ARBA" id="ARBA00038063"/>
    </source>
</evidence>
<organism evidence="6 7">
    <name type="scientific">Pichia californica</name>
    <dbReference type="NCBI Taxonomy" id="460514"/>
    <lineage>
        <taxon>Eukaryota</taxon>
        <taxon>Fungi</taxon>
        <taxon>Dikarya</taxon>
        <taxon>Ascomycota</taxon>
        <taxon>Saccharomycotina</taxon>
        <taxon>Pichiomycetes</taxon>
        <taxon>Pichiales</taxon>
        <taxon>Pichiaceae</taxon>
        <taxon>Pichia</taxon>
    </lineage>
</organism>
<dbReference type="InterPro" id="IPR036416">
    <property type="entry name" value="Pept_tRNA_hydro_sf"/>
</dbReference>